<reference evidence="3 4" key="1">
    <citation type="journal article" date="2009" name="Nat. Genet.">
        <title>The genome of the cucumber, Cucumis sativus L.</title>
        <authorList>
            <person name="Huang S."/>
            <person name="Li R."/>
            <person name="Zhang Z."/>
            <person name="Li L."/>
            <person name="Gu X."/>
            <person name="Fan W."/>
            <person name="Lucas W.J."/>
            <person name="Wang X."/>
            <person name="Xie B."/>
            <person name="Ni P."/>
            <person name="Ren Y."/>
            <person name="Zhu H."/>
            <person name="Li J."/>
            <person name="Lin K."/>
            <person name="Jin W."/>
            <person name="Fei Z."/>
            <person name="Li G."/>
            <person name="Staub J."/>
            <person name="Kilian A."/>
            <person name="van der Vossen E.A."/>
            <person name="Wu Y."/>
            <person name="Guo J."/>
            <person name="He J."/>
            <person name="Jia Z."/>
            <person name="Ren Y."/>
            <person name="Tian G."/>
            <person name="Lu Y."/>
            <person name="Ruan J."/>
            <person name="Qian W."/>
            <person name="Wang M."/>
            <person name="Huang Q."/>
            <person name="Li B."/>
            <person name="Xuan Z."/>
            <person name="Cao J."/>
            <person name="Asan"/>
            <person name="Wu Z."/>
            <person name="Zhang J."/>
            <person name="Cai Q."/>
            <person name="Bai Y."/>
            <person name="Zhao B."/>
            <person name="Han Y."/>
            <person name="Li Y."/>
            <person name="Li X."/>
            <person name="Wang S."/>
            <person name="Shi Q."/>
            <person name="Liu S."/>
            <person name="Cho W.K."/>
            <person name="Kim J.Y."/>
            <person name="Xu Y."/>
            <person name="Heller-Uszynska K."/>
            <person name="Miao H."/>
            <person name="Cheng Z."/>
            <person name="Zhang S."/>
            <person name="Wu J."/>
            <person name="Yang Y."/>
            <person name="Kang H."/>
            <person name="Li M."/>
            <person name="Liang H."/>
            <person name="Ren X."/>
            <person name="Shi Z."/>
            <person name="Wen M."/>
            <person name="Jian M."/>
            <person name="Yang H."/>
            <person name="Zhang G."/>
            <person name="Yang Z."/>
            <person name="Chen R."/>
            <person name="Liu S."/>
            <person name="Li J."/>
            <person name="Ma L."/>
            <person name="Liu H."/>
            <person name="Zhou Y."/>
            <person name="Zhao J."/>
            <person name="Fang X."/>
            <person name="Li G."/>
            <person name="Fang L."/>
            <person name="Li Y."/>
            <person name="Liu D."/>
            <person name="Zheng H."/>
            <person name="Zhang Y."/>
            <person name="Qin N."/>
            <person name="Li Z."/>
            <person name="Yang G."/>
            <person name="Yang S."/>
            <person name="Bolund L."/>
            <person name="Kristiansen K."/>
            <person name="Zheng H."/>
            <person name="Li S."/>
            <person name="Zhang X."/>
            <person name="Yang H."/>
            <person name="Wang J."/>
            <person name="Sun R."/>
            <person name="Zhang B."/>
            <person name="Jiang S."/>
            <person name="Wang J."/>
            <person name="Du Y."/>
            <person name="Li S."/>
        </authorList>
    </citation>
    <scope>NUCLEOTIDE SEQUENCE [LARGE SCALE GENOMIC DNA]</scope>
    <source>
        <strain evidence="4">cv. 9930</strain>
    </source>
</reference>
<dbReference type="AlphaFoldDB" id="A0A0A0LWG1"/>
<dbReference type="InterPro" id="IPR036047">
    <property type="entry name" value="F-box-like_dom_sf"/>
</dbReference>
<dbReference type="InterPro" id="IPR050796">
    <property type="entry name" value="SCF_F-box_component"/>
</dbReference>
<dbReference type="InterPro" id="IPR017451">
    <property type="entry name" value="F-box-assoc_interact_dom"/>
</dbReference>
<reference evidence="3 4" key="2">
    <citation type="journal article" date="2009" name="PLoS ONE">
        <title>An integrated genetic and cytogenetic map of the cucumber genome.</title>
        <authorList>
            <person name="Ren Y."/>
            <person name="Zhang Z."/>
            <person name="Liu J."/>
            <person name="Staub J.E."/>
            <person name="Han Y."/>
            <person name="Cheng Z."/>
            <person name="Li X."/>
            <person name="Lu J."/>
            <person name="Miao H."/>
            <person name="Kang H."/>
            <person name="Xie B."/>
            <person name="Gu X."/>
            <person name="Wang X."/>
            <person name="Du Y."/>
            <person name="Jin W."/>
            <person name="Huang S."/>
        </authorList>
    </citation>
    <scope>NUCLEOTIDE SEQUENCE [LARGE SCALE GENOMIC DNA]</scope>
    <source>
        <strain evidence="4">cv. 9930</strain>
    </source>
</reference>
<dbReference type="PANTHER" id="PTHR31672">
    <property type="entry name" value="BNACNNG10540D PROTEIN"/>
    <property type="match status" value="1"/>
</dbReference>
<dbReference type="SUPFAM" id="SSF81383">
    <property type="entry name" value="F-box domain"/>
    <property type="match status" value="1"/>
</dbReference>
<evidence type="ECO:0000259" key="1">
    <source>
        <dbReference type="Pfam" id="PF00646"/>
    </source>
</evidence>
<accession>A0A0A0LWG1</accession>
<dbReference type="PANTHER" id="PTHR31672:SF13">
    <property type="entry name" value="F-BOX PROTEIN CPR30-LIKE"/>
    <property type="match status" value="1"/>
</dbReference>
<name>A0A0A0LWG1_CUCSA</name>
<feature type="domain" description="F-box associated beta-propeller type 3" evidence="2">
    <location>
        <begin position="113"/>
        <end position="381"/>
    </location>
</feature>
<sequence length="408" mass="47923">MEDMERQIENMEISERRMTINCGKGLPPLIAKTIFSKLVISDLPSCRLVSNTWNDLVLDYASSTQLQFLKNAFLLSTSDRGLNYKLCNPKMHCINLDTRQLSNDFDFDLESEFIKSASLQFDGDWTYTIIMAGSCNGLMLISKCSDYTWCQGIFNPMTNEFLQVSEHGTFDDFYLYGFGFSPITKQYKLFRVFDKGFRCRRTSSTVDTHYTMEVLTFGRSGTNHSIPIHNQWRRLHTLPFEIVADGVYLNGIIYWLVKEKGKDKEKKYVIYALDVETEHIEMTVVLQVPSNGYGKIHQFNGTIYATFHINWEKDSRTIQVWRMQEKDSWVRKFVICDISREWIHLQLIKMFEDEEILFMINMDFFCFYNPSSKKKRIISKNQKKKRYICQIESLNFGRLSQILEGTQI</sequence>
<dbReference type="InterPro" id="IPR001810">
    <property type="entry name" value="F-box_dom"/>
</dbReference>
<evidence type="ECO:0000313" key="4">
    <source>
        <dbReference type="Proteomes" id="UP000029981"/>
    </source>
</evidence>
<dbReference type="Proteomes" id="UP000029981">
    <property type="component" value="Chromosome 1"/>
</dbReference>
<protein>
    <submittedName>
        <fullName evidence="3">Uncharacterized protein</fullName>
    </submittedName>
</protein>
<keyword evidence="4" id="KW-1185">Reference proteome</keyword>
<dbReference type="InterPro" id="IPR013187">
    <property type="entry name" value="F-box-assoc_dom_typ3"/>
</dbReference>
<dbReference type="Pfam" id="PF08268">
    <property type="entry name" value="FBA_3"/>
    <property type="match status" value="1"/>
</dbReference>
<gene>
    <name evidence="3" type="ORF">Csa_1G257290</name>
</gene>
<dbReference type="Pfam" id="PF00646">
    <property type="entry name" value="F-box"/>
    <property type="match status" value="1"/>
</dbReference>
<reference evidence="3 4" key="4">
    <citation type="journal article" date="2011" name="BMC Genomics">
        <title>RNA-Seq improves annotation of protein-coding genes in the cucumber genome.</title>
        <authorList>
            <person name="Li Z."/>
            <person name="Zhang Z."/>
            <person name="Yan P."/>
            <person name="Huang S."/>
            <person name="Fei Z."/>
            <person name="Lin K."/>
        </authorList>
    </citation>
    <scope>NUCLEOTIDE SEQUENCE [LARGE SCALE GENOMIC DNA]</scope>
    <source>
        <strain evidence="4">cv. 9930</strain>
    </source>
</reference>
<proteinExistence type="predicted"/>
<dbReference type="EMBL" id="CM002922">
    <property type="protein sequence ID" value="KGN65172.1"/>
    <property type="molecule type" value="Genomic_DNA"/>
</dbReference>
<reference evidence="3 4" key="3">
    <citation type="journal article" date="2010" name="BMC Genomics">
        <title>Transcriptome sequencing and comparative analysis of cucumber flowers with different sex types.</title>
        <authorList>
            <person name="Guo S."/>
            <person name="Zheng Y."/>
            <person name="Joung J.G."/>
            <person name="Liu S."/>
            <person name="Zhang Z."/>
            <person name="Crasta O.R."/>
            <person name="Sobral B.W."/>
            <person name="Xu Y."/>
            <person name="Huang S."/>
            <person name="Fei Z."/>
        </authorList>
    </citation>
    <scope>NUCLEOTIDE SEQUENCE [LARGE SCALE GENOMIC DNA]</scope>
    <source>
        <strain evidence="4">cv. 9930</strain>
    </source>
</reference>
<dbReference type="Gramene" id="KGN65172">
    <property type="protein sequence ID" value="KGN65172"/>
    <property type="gene ID" value="Csa_1G257290"/>
</dbReference>
<organism evidence="3 4">
    <name type="scientific">Cucumis sativus</name>
    <name type="common">Cucumber</name>
    <dbReference type="NCBI Taxonomy" id="3659"/>
    <lineage>
        <taxon>Eukaryota</taxon>
        <taxon>Viridiplantae</taxon>
        <taxon>Streptophyta</taxon>
        <taxon>Embryophyta</taxon>
        <taxon>Tracheophyta</taxon>
        <taxon>Spermatophyta</taxon>
        <taxon>Magnoliopsida</taxon>
        <taxon>eudicotyledons</taxon>
        <taxon>Gunneridae</taxon>
        <taxon>Pentapetalae</taxon>
        <taxon>rosids</taxon>
        <taxon>fabids</taxon>
        <taxon>Cucurbitales</taxon>
        <taxon>Cucurbitaceae</taxon>
        <taxon>Benincaseae</taxon>
        <taxon>Cucumis</taxon>
    </lineage>
</organism>
<dbReference type="NCBIfam" id="TIGR01640">
    <property type="entry name" value="F_box_assoc_1"/>
    <property type="match status" value="1"/>
</dbReference>
<evidence type="ECO:0000313" key="3">
    <source>
        <dbReference type="EMBL" id="KGN65172.1"/>
    </source>
</evidence>
<feature type="domain" description="F-box" evidence="1">
    <location>
        <begin position="26"/>
        <end position="59"/>
    </location>
</feature>
<evidence type="ECO:0000259" key="2">
    <source>
        <dbReference type="Pfam" id="PF08268"/>
    </source>
</evidence>